<name>A0A6M3M7V4_9ZZZZ</name>
<evidence type="ECO:0000313" key="1">
    <source>
        <dbReference type="EMBL" id="QJB00972.1"/>
    </source>
</evidence>
<organism evidence="1">
    <name type="scientific">viral metagenome</name>
    <dbReference type="NCBI Taxonomy" id="1070528"/>
    <lineage>
        <taxon>unclassified sequences</taxon>
        <taxon>metagenomes</taxon>
        <taxon>organismal metagenomes</taxon>
    </lineage>
</organism>
<dbReference type="EMBL" id="MT143892">
    <property type="protein sequence ID" value="QJB04924.1"/>
    <property type="molecule type" value="Genomic_DNA"/>
</dbReference>
<dbReference type="AlphaFoldDB" id="A0A6M3M7V4"/>
<accession>A0A6M3M7V4</accession>
<reference evidence="1" key="1">
    <citation type="submission" date="2020-03" db="EMBL/GenBank/DDBJ databases">
        <title>The deep terrestrial virosphere.</title>
        <authorList>
            <person name="Holmfeldt K."/>
            <person name="Nilsson E."/>
            <person name="Simone D."/>
            <person name="Lopez-Fernandez M."/>
            <person name="Wu X."/>
            <person name="de Brujin I."/>
            <person name="Lundin D."/>
            <person name="Andersson A."/>
            <person name="Bertilsson S."/>
            <person name="Dopson M."/>
        </authorList>
    </citation>
    <scope>NUCLEOTIDE SEQUENCE</scope>
    <source>
        <strain evidence="1">MM171A00156</strain>
        <strain evidence="2">MM171B00154</strain>
    </source>
</reference>
<proteinExistence type="predicted"/>
<dbReference type="EMBL" id="MT143703">
    <property type="protein sequence ID" value="QJB00972.1"/>
    <property type="molecule type" value="Genomic_DNA"/>
</dbReference>
<gene>
    <name evidence="1" type="ORF">MM171A00156_0066</name>
    <name evidence="2" type="ORF">MM171B00154_0035</name>
</gene>
<evidence type="ECO:0000313" key="2">
    <source>
        <dbReference type="EMBL" id="QJB04924.1"/>
    </source>
</evidence>
<sequence>MFRYFALLLIPAIFSMQAAAQTPPKVDEKALSALIAESMKDPESLRMKNVRLHPTEDASTWHLCGEYNAKNSSGGYAGFAYFVGSAVKQSSGPLTYVVRDYGDFARSFCTSLN</sequence>
<protein>
    <submittedName>
        <fullName evidence="1">Uncharacterized protein</fullName>
    </submittedName>
</protein>